<proteinExistence type="predicted"/>
<sequence length="94" mass="10912">MLRAYWNSPTPEGRGNLLTELEAGRTLTFQLLVCVCVCVGRFFRRLLEDDLSSKTCPPLYLNPERRWTNERNANGCHVAPPLRTGRKTKQFHHR</sequence>
<reference evidence="1" key="2">
    <citation type="submission" date="2015-10" db="EMBL/GenBank/DDBJ databases">
        <authorList>
            <person name="Gilbert D.G."/>
        </authorList>
    </citation>
    <scope>NUCLEOTIDE SEQUENCE</scope>
</reference>
<accession>A0A0P4ZGY4</accession>
<reference evidence="1" key="1">
    <citation type="submission" date="2015-10" db="EMBL/GenBank/DDBJ databases">
        <title>Daphnia magna gene sets from two clonal populations assembled and annotated with EvidentialGene.</title>
        <authorList>
            <person name="Gilbert D."/>
            <person name="Podicheti R."/>
            <person name="Orsini L."/>
            <person name="Colbourne J."/>
            <person name="Pfrender M."/>
        </authorList>
    </citation>
    <scope>NUCLEOTIDE SEQUENCE</scope>
</reference>
<organism evidence="1">
    <name type="scientific">Daphnia magna</name>
    <dbReference type="NCBI Taxonomy" id="35525"/>
    <lineage>
        <taxon>Eukaryota</taxon>
        <taxon>Metazoa</taxon>
        <taxon>Ecdysozoa</taxon>
        <taxon>Arthropoda</taxon>
        <taxon>Crustacea</taxon>
        <taxon>Branchiopoda</taxon>
        <taxon>Diplostraca</taxon>
        <taxon>Cladocera</taxon>
        <taxon>Anomopoda</taxon>
        <taxon>Daphniidae</taxon>
        <taxon>Daphnia</taxon>
    </lineage>
</organism>
<dbReference type="AlphaFoldDB" id="A0A0P4ZGY4"/>
<protein>
    <submittedName>
        <fullName evidence="1">Uncharacterized protein</fullName>
    </submittedName>
</protein>
<evidence type="ECO:0000313" key="1">
    <source>
        <dbReference type="EMBL" id="JAJ06405.1"/>
    </source>
</evidence>
<name>A0A0P4ZGY4_9CRUS</name>
<dbReference type="EMBL" id="GDIP01216997">
    <property type="protein sequence ID" value="JAJ06405.1"/>
    <property type="molecule type" value="Transcribed_RNA"/>
</dbReference>